<dbReference type="InterPro" id="IPR000182">
    <property type="entry name" value="GNAT_dom"/>
</dbReference>
<dbReference type="Gene3D" id="3.40.630.30">
    <property type="match status" value="1"/>
</dbReference>
<keyword evidence="2" id="KW-0012">Acyltransferase</keyword>
<dbReference type="Pfam" id="PF24553">
    <property type="entry name" value="Rv0428c_C"/>
    <property type="match status" value="1"/>
</dbReference>
<dbReference type="EMBL" id="JNSK01000007">
    <property type="protein sequence ID" value="KGA19941.1"/>
    <property type="molecule type" value="Genomic_DNA"/>
</dbReference>
<keyword evidence="1" id="KW-0808">Transferase</keyword>
<accession>A0A094QZD4</accession>
<dbReference type="PROSITE" id="PS51186">
    <property type="entry name" value="GNAT"/>
    <property type="match status" value="1"/>
</dbReference>
<dbReference type="InterPro" id="IPR050680">
    <property type="entry name" value="YpeA/RimI_acetyltransf"/>
</dbReference>
<feature type="domain" description="N-acetyltransferase" evidence="3">
    <location>
        <begin position="170"/>
        <end position="314"/>
    </location>
</feature>
<comment type="caution">
    <text evidence="4">The sequence shown here is derived from an EMBL/GenBank/DDBJ whole genome shotgun (WGS) entry which is preliminary data.</text>
</comment>
<name>A0A094QZD4_9ZZZZ</name>
<organism evidence="4">
    <name type="scientific">freshwater metagenome</name>
    <dbReference type="NCBI Taxonomy" id="449393"/>
    <lineage>
        <taxon>unclassified sequences</taxon>
        <taxon>metagenomes</taxon>
        <taxon>ecological metagenomes</taxon>
    </lineage>
</organism>
<proteinExistence type="predicted"/>
<evidence type="ECO:0000256" key="2">
    <source>
        <dbReference type="ARBA" id="ARBA00023315"/>
    </source>
</evidence>
<dbReference type="CDD" id="cd04301">
    <property type="entry name" value="NAT_SF"/>
    <property type="match status" value="1"/>
</dbReference>
<dbReference type="AlphaFoldDB" id="A0A094QZD4"/>
<evidence type="ECO:0000259" key="3">
    <source>
        <dbReference type="PROSITE" id="PS51186"/>
    </source>
</evidence>
<reference evidence="4" key="1">
    <citation type="submission" date="2014-05" db="EMBL/GenBank/DDBJ databases">
        <title>Key roles for freshwater Actinobacteria revealed by deep metagenomic sequencing.</title>
        <authorList>
            <person name="Ghai R."/>
            <person name="Mizuno C.M."/>
            <person name="Picazo A."/>
            <person name="Camacho A."/>
            <person name="Rodriguez-Valera F."/>
        </authorList>
    </citation>
    <scope>NUCLEOTIDE SEQUENCE</scope>
</reference>
<dbReference type="InterPro" id="IPR056935">
    <property type="entry name" value="Rv0428c-like_C"/>
</dbReference>
<protein>
    <recommendedName>
        <fullName evidence="3">N-acetyltransferase domain-containing protein</fullName>
    </recommendedName>
</protein>
<sequence>METQPLPLDRIGQRFSIRLHDPEGGYRDVVGQLNSANTVIDRHGNEKNFDPKLIAYWREVISRPSAAGKGAPLTLRVLELDRICNATWPAIESEEFGGWLLRAANGVTNRANSVLPLKGALEAGCLNNFEENLAAAQNFYRSRNLPVIFHLAIPTWDELQSKLIELGSTELIRANTMVADLQSFEVNIPTGLTLEVTDTPTTAWLNTPAIPGVEKILNGCPARYLGIRSGAEVIATARIALSEGWSSLTRVFVSEQFRGQGLGKAIVASAINEGLLQGATKSVLQVEAKNEVAIDIYESLGFNFHHEYTYLELT</sequence>
<dbReference type="InterPro" id="IPR016181">
    <property type="entry name" value="Acyl_CoA_acyltransferase"/>
</dbReference>
<gene>
    <name evidence="4" type="ORF">GM50_3685</name>
</gene>
<evidence type="ECO:0000256" key="1">
    <source>
        <dbReference type="ARBA" id="ARBA00022679"/>
    </source>
</evidence>
<dbReference type="PANTHER" id="PTHR43420">
    <property type="entry name" value="ACETYLTRANSFERASE"/>
    <property type="match status" value="1"/>
</dbReference>
<dbReference type="SUPFAM" id="SSF55729">
    <property type="entry name" value="Acyl-CoA N-acyltransferases (Nat)"/>
    <property type="match status" value="1"/>
</dbReference>
<evidence type="ECO:0000313" key="4">
    <source>
        <dbReference type="EMBL" id="KGA19941.1"/>
    </source>
</evidence>
<dbReference type="GO" id="GO:0016747">
    <property type="term" value="F:acyltransferase activity, transferring groups other than amino-acyl groups"/>
    <property type="evidence" value="ECO:0007669"/>
    <property type="project" value="InterPro"/>
</dbReference>